<sequence>MVVKNKEVVANAPLPIGGVVSSIPITELGPQIAAVREAMQDLGYHHFNEIMSLSTLSLLVSPALKISDKGMFDVKSQKPVPLFVES</sequence>
<accession>A0AAU9DG30</accession>
<evidence type="ECO:0000313" key="3">
    <source>
        <dbReference type="Proteomes" id="UP001321804"/>
    </source>
</evidence>
<evidence type="ECO:0000259" key="1">
    <source>
        <dbReference type="Pfam" id="PF13382"/>
    </source>
</evidence>
<gene>
    <name evidence="2" type="ORF">KIMC2_17730</name>
</gene>
<dbReference type="Pfam" id="PF13382">
    <property type="entry name" value="Adenine_deam_C"/>
    <property type="match status" value="1"/>
</dbReference>
<proteinExistence type="predicted"/>
<dbReference type="EMBL" id="AP026801">
    <property type="protein sequence ID" value="BDR57211.1"/>
    <property type="molecule type" value="Genomic_DNA"/>
</dbReference>
<dbReference type="KEGG" id="xak:KIMC2_17730"/>
<reference evidence="2 3" key="1">
    <citation type="journal article" date="2023" name="Microbiol. Spectr.">
        <title>Symbiosis of Carpenter Bees with Uncharacterized Lactic Acid Bacteria Showing NAD Auxotrophy.</title>
        <authorList>
            <person name="Kawasaki S."/>
            <person name="Ozawa K."/>
            <person name="Mori T."/>
            <person name="Yamamoto A."/>
            <person name="Ito M."/>
            <person name="Ohkuma M."/>
            <person name="Sakamoto M."/>
            <person name="Matsutani M."/>
        </authorList>
    </citation>
    <scope>NUCLEOTIDE SEQUENCE [LARGE SCALE GENOMIC DNA]</scope>
    <source>
        <strain evidence="2 3">KimC2</strain>
    </source>
</reference>
<protein>
    <recommendedName>
        <fullName evidence="1">Adenine deaminase C-terminal domain-containing protein</fullName>
    </recommendedName>
</protein>
<dbReference type="Proteomes" id="UP001321804">
    <property type="component" value="Chromosome"/>
</dbReference>
<keyword evidence="3" id="KW-1185">Reference proteome</keyword>
<dbReference type="AlphaFoldDB" id="A0AAU9DG30"/>
<organism evidence="2 3">
    <name type="scientific">Xylocopilactobacillus apis</name>
    <dbReference type="NCBI Taxonomy" id="2932183"/>
    <lineage>
        <taxon>Bacteria</taxon>
        <taxon>Bacillati</taxon>
        <taxon>Bacillota</taxon>
        <taxon>Bacilli</taxon>
        <taxon>Lactobacillales</taxon>
        <taxon>Lactobacillaceae</taxon>
        <taxon>Xylocopilactobacillus</taxon>
    </lineage>
</organism>
<evidence type="ECO:0000313" key="2">
    <source>
        <dbReference type="EMBL" id="BDR57211.1"/>
    </source>
</evidence>
<name>A0AAU9DG30_9LACO</name>
<feature type="domain" description="Adenine deaminase C-terminal" evidence="1">
    <location>
        <begin position="2"/>
        <end position="77"/>
    </location>
</feature>
<dbReference type="InterPro" id="IPR026912">
    <property type="entry name" value="Adenine_deam_C"/>
</dbReference>